<dbReference type="Proteomes" id="UP000596276">
    <property type="component" value="Chromosome 2"/>
</dbReference>
<dbReference type="GO" id="GO:0008270">
    <property type="term" value="F:zinc ion binding"/>
    <property type="evidence" value="ECO:0007669"/>
    <property type="project" value="UniProtKB-KW"/>
</dbReference>
<keyword evidence="3" id="KW-0862">Zinc</keyword>
<accession>A0A7U2MDU6</accession>
<dbReference type="EMBL" id="CP044622">
    <property type="protein sequence ID" value="QRD81500.1"/>
    <property type="molecule type" value="Genomic_DNA"/>
</dbReference>
<keyword evidence="8" id="KW-1185">Reference proteome</keyword>
<sequence length="1088" mass="124234">MDEYSSLYKEIQSLTALTSLIFQRPPDDIDYGELGNDKPSSKEPEQGPDEELDKLPDETDFEDDVTTGDPTVALVLLKQRSLDRLAEVLARFKTRKTGRHGRGKKKDAHLDAKHVTSVAMVEDSILQRVTFLCAKNEGLKGEDEVFLERLCELLTSILKNGQTQTDQSEVFDLIFEHNTPRVEYYSGVIRDAFKRASGLKVPDTLTEDTIKDMVDQKLEARLWEGLIINIDGRQREGSQELPDCLSDKDLDKAVIETCDRIRSLFKVSNSHSTRNNELRDFLESFYAIIRNPKQRPALKNLLKQALHGSEKLFTKAWDALLFLSRTFHAAVTLVELASKLKLKLFNSFRFVPVSTCMFKTKTYAPLGKELPLKVLGALPCQPEGNGWVKLLQDQRTINEYTNILRLPRSIHAEVQLMGYLETSLSKNNHQVFPYIGCSKKCCFFCEVFRALHGKFSARGTHETVFPRWGLPQGIAVTSKLEWLAPLMAKLAAFLRAMLRRVLSKPYPLPHRELCKQSSAALSTAQAEQQGESIYSERPSMFRNFLVPGAFSASDRQVQFSPMPGEPGFADFLAPSMPHVSNRLPIEQAEMYKINHDRKQCSLERIHEMQSPEATNSRLCRHCRRSAGSRCSACWTWYCSHACQRRDWKRHVFTCRTPKRPNDIDFFRLIVRHVKRAMMSENPETIRKSLLDLFADDYSCRTFGFNNCTSTREALCLVCLYDTMIAACRFPARVLNNYLKDGLLGEVLLFFCRLHIEQTGGQLECECIAWYLERRKIGPFPIPNLEGEVYSIWETAHDEALNSLDLYDRFNDGCRLNTAQAEVFKLFVTIRGSIYQIPDTNSSTWINFGFCYCTSFQQRQELSLKYSLLASSNASFDDIVSAYETSTMAELMTKHGIDLSDLSQKGVRLQRPSGMVYSVFRLMIGVSHALSGRFCSCFRMQPDRPCHGDFETHFDSECDVAYGFYLTNSWERWQLLNFYRHLFNLPEFDPRAMAAAKESPQRGALERYIDTLVPDMRRRIFDMDRARSILFPNFNSGSSVTIQGAEESSRLPCHCRVHDVLGPPGLYYGKGDDILDSTSCCLLVRDTVG</sequence>
<feature type="compositionally biased region" description="Basic and acidic residues" evidence="5">
    <location>
        <begin position="35"/>
        <end position="45"/>
    </location>
</feature>
<dbReference type="Pfam" id="PF14441">
    <property type="entry name" value="OTT_1508_deam"/>
    <property type="match status" value="1"/>
</dbReference>
<gene>
    <name evidence="7" type="ORF">F9C07_1183555</name>
</gene>
<evidence type="ECO:0000313" key="7">
    <source>
        <dbReference type="EMBL" id="QRD81500.1"/>
    </source>
</evidence>
<evidence type="ECO:0000256" key="1">
    <source>
        <dbReference type="ARBA" id="ARBA00022723"/>
    </source>
</evidence>
<evidence type="ECO:0000256" key="3">
    <source>
        <dbReference type="ARBA" id="ARBA00022833"/>
    </source>
</evidence>
<dbReference type="InterPro" id="IPR027796">
    <property type="entry name" value="OTT_1508_deam-like"/>
</dbReference>
<feature type="domain" description="MYND-type" evidence="6">
    <location>
        <begin position="619"/>
        <end position="654"/>
    </location>
</feature>
<dbReference type="VEuPathDB" id="FungiDB:AFLA_012446"/>
<dbReference type="SUPFAM" id="SSF144232">
    <property type="entry name" value="HIT/MYND zinc finger-like"/>
    <property type="match status" value="1"/>
</dbReference>
<evidence type="ECO:0000256" key="2">
    <source>
        <dbReference type="ARBA" id="ARBA00022771"/>
    </source>
</evidence>
<dbReference type="Pfam" id="PF01753">
    <property type="entry name" value="zf-MYND"/>
    <property type="match status" value="1"/>
</dbReference>
<reference evidence="8" key="1">
    <citation type="journal article" date="2021" name="G3 (Bethesda)">
        <title>Chromosome assembled and annotated genome sequence of Aspergillus flavus NRRL 3357.</title>
        <authorList>
            <person name="Skerker J.M."/>
            <person name="Pianalto K.M."/>
            <person name="Mondo S.J."/>
            <person name="Yang K."/>
            <person name="Arkin A.P."/>
            <person name="Keller N.P."/>
            <person name="Grigoriev I.V."/>
            <person name="Louise Glass N.L."/>
        </authorList>
    </citation>
    <scope>NUCLEOTIDE SEQUENCE [LARGE SCALE GENOMIC DNA]</scope>
    <source>
        <strain evidence="8">ATCC 200026 / FGSC A1120 / IAM 13836 / NRRL 3357 / JCM 12722 / SRRC 167</strain>
    </source>
</reference>
<dbReference type="InterPro" id="IPR002893">
    <property type="entry name" value="Znf_MYND"/>
</dbReference>
<keyword evidence="1" id="KW-0479">Metal-binding</keyword>
<dbReference type="AlphaFoldDB" id="A0A7U2MDU6"/>
<evidence type="ECO:0000256" key="5">
    <source>
        <dbReference type="SAM" id="MobiDB-lite"/>
    </source>
</evidence>
<dbReference type="Gene3D" id="6.10.140.2220">
    <property type="match status" value="1"/>
</dbReference>
<name>A0A7U2MDU6_ASPFN</name>
<protein>
    <recommendedName>
        <fullName evidence="6">MYND-type domain-containing protein</fullName>
    </recommendedName>
</protein>
<feature type="region of interest" description="Disordered" evidence="5">
    <location>
        <begin position="28"/>
        <end position="66"/>
    </location>
</feature>
<feature type="compositionally biased region" description="Acidic residues" evidence="5">
    <location>
        <begin position="46"/>
        <end position="66"/>
    </location>
</feature>
<evidence type="ECO:0000313" key="8">
    <source>
        <dbReference type="Proteomes" id="UP000596276"/>
    </source>
</evidence>
<dbReference type="VEuPathDB" id="FungiDB:F9C07_1183555"/>
<evidence type="ECO:0000256" key="4">
    <source>
        <dbReference type="PROSITE-ProRule" id="PRU00134"/>
    </source>
</evidence>
<organism evidence="7 8">
    <name type="scientific">Aspergillus flavus (strain ATCC 200026 / FGSC A1120 / IAM 13836 / NRRL 3357 / JCM 12722 / SRRC 167)</name>
    <dbReference type="NCBI Taxonomy" id="332952"/>
    <lineage>
        <taxon>Eukaryota</taxon>
        <taxon>Fungi</taxon>
        <taxon>Dikarya</taxon>
        <taxon>Ascomycota</taxon>
        <taxon>Pezizomycotina</taxon>
        <taxon>Eurotiomycetes</taxon>
        <taxon>Eurotiomycetidae</taxon>
        <taxon>Eurotiales</taxon>
        <taxon>Aspergillaceae</taxon>
        <taxon>Aspergillus</taxon>
        <taxon>Aspergillus subgen. Circumdati</taxon>
    </lineage>
</organism>
<proteinExistence type="predicted"/>
<keyword evidence="2 4" id="KW-0863">Zinc-finger</keyword>
<evidence type="ECO:0000259" key="6">
    <source>
        <dbReference type="PROSITE" id="PS50865"/>
    </source>
</evidence>
<dbReference type="PROSITE" id="PS50865">
    <property type="entry name" value="ZF_MYND_2"/>
    <property type="match status" value="1"/>
</dbReference>